<evidence type="ECO:0000313" key="1">
    <source>
        <dbReference type="EMBL" id="CAB4645772.1"/>
    </source>
</evidence>
<protein>
    <submittedName>
        <fullName evidence="1">Unannotated protein</fullName>
    </submittedName>
</protein>
<sequence>MLGDMALPVFGIPFGDSAHGWVLLRPVCTEQRDFSVVLKQTLVDIDAMFAG</sequence>
<dbReference type="AlphaFoldDB" id="A0A6J6K8S4"/>
<reference evidence="1" key="1">
    <citation type="submission" date="2020-05" db="EMBL/GenBank/DDBJ databases">
        <authorList>
            <person name="Chiriac C."/>
            <person name="Salcher M."/>
            <person name="Ghai R."/>
            <person name="Kavagutti S V."/>
        </authorList>
    </citation>
    <scope>NUCLEOTIDE SEQUENCE</scope>
</reference>
<dbReference type="EMBL" id="CAEZWB010000050">
    <property type="protein sequence ID" value="CAB4645772.1"/>
    <property type="molecule type" value="Genomic_DNA"/>
</dbReference>
<name>A0A6J6K8S4_9ZZZZ</name>
<gene>
    <name evidence="1" type="ORF">UFOPK2166_00526</name>
</gene>
<organism evidence="1">
    <name type="scientific">freshwater metagenome</name>
    <dbReference type="NCBI Taxonomy" id="449393"/>
    <lineage>
        <taxon>unclassified sequences</taxon>
        <taxon>metagenomes</taxon>
        <taxon>ecological metagenomes</taxon>
    </lineage>
</organism>
<proteinExistence type="predicted"/>
<accession>A0A6J6K8S4</accession>